<keyword evidence="3" id="KW-1185">Reference proteome</keyword>
<proteinExistence type="predicted"/>
<evidence type="ECO:0000313" key="2">
    <source>
        <dbReference type="EMBL" id="KAE9526888.1"/>
    </source>
</evidence>
<dbReference type="EMBL" id="VYZN01000054">
    <property type="protein sequence ID" value="KAE9526888.1"/>
    <property type="molecule type" value="Genomic_DNA"/>
</dbReference>
<organism evidence="2 3">
    <name type="scientific">Aphis glycines</name>
    <name type="common">Soybean aphid</name>
    <dbReference type="NCBI Taxonomy" id="307491"/>
    <lineage>
        <taxon>Eukaryota</taxon>
        <taxon>Metazoa</taxon>
        <taxon>Ecdysozoa</taxon>
        <taxon>Arthropoda</taxon>
        <taxon>Hexapoda</taxon>
        <taxon>Insecta</taxon>
        <taxon>Pterygota</taxon>
        <taxon>Neoptera</taxon>
        <taxon>Paraneoptera</taxon>
        <taxon>Hemiptera</taxon>
        <taxon>Sternorrhyncha</taxon>
        <taxon>Aphidomorpha</taxon>
        <taxon>Aphidoidea</taxon>
        <taxon>Aphididae</taxon>
        <taxon>Aphidini</taxon>
        <taxon>Aphis</taxon>
        <taxon>Aphis</taxon>
    </lineage>
</organism>
<dbReference type="AlphaFoldDB" id="A0A6G0T6L0"/>
<gene>
    <name evidence="2" type="ORF">AGLY_013536</name>
</gene>
<dbReference type="Proteomes" id="UP000475862">
    <property type="component" value="Unassembled WGS sequence"/>
</dbReference>
<feature type="region of interest" description="Disordered" evidence="1">
    <location>
        <begin position="1"/>
        <end position="20"/>
    </location>
</feature>
<accession>A0A6G0T6L0</accession>
<dbReference type="OrthoDB" id="10629988at2759"/>
<protein>
    <submittedName>
        <fullName evidence="2">Uncharacterized protein</fullName>
    </submittedName>
</protein>
<evidence type="ECO:0000313" key="3">
    <source>
        <dbReference type="Proteomes" id="UP000475862"/>
    </source>
</evidence>
<evidence type="ECO:0000256" key="1">
    <source>
        <dbReference type="SAM" id="MobiDB-lite"/>
    </source>
</evidence>
<sequence length="282" mass="31203">MGRRRSSHSPVDSHTLLAGPRSSKPLSQVYVAIAPVINVSLEKDTVECAGAPGNLHRVSVEIAQHPTKPVIVIPSKGYYIGHTTIKVNSDRTYCVIWSKYGGLTEEKRSGLIISETNNRYYGILARKILTKITKQQHISKNFGPRCQSVYQIWPTVKKGAYYKVQAIQISAIILMTLSLSLLYTRNQFSVCLLSLIPLGEVVHVEKSLEKIVNLKSVVVVKDTKGIHVKGNVTPIVVNLNRVAIELELEPITSPGNSAYIDSMKERGVVLFHCLLDQHAAIN</sequence>
<comment type="caution">
    <text evidence="2">The sequence shown here is derived from an EMBL/GenBank/DDBJ whole genome shotgun (WGS) entry which is preliminary data.</text>
</comment>
<name>A0A6G0T6L0_APHGL</name>
<reference evidence="2 3" key="1">
    <citation type="submission" date="2019-08" db="EMBL/GenBank/DDBJ databases">
        <title>The genome of the soybean aphid Biotype 1, its phylome, world population structure and adaptation to the North American continent.</title>
        <authorList>
            <person name="Giordano R."/>
            <person name="Donthu R.K."/>
            <person name="Hernandez A.G."/>
            <person name="Wright C.L."/>
            <person name="Zimin A.V."/>
        </authorList>
    </citation>
    <scope>NUCLEOTIDE SEQUENCE [LARGE SCALE GENOMIC DNA]</scope>
    <source>
        <tissue evidence="2">Whole aphids</tissue>
    </source>
</reference>